<evidence type="ECO:0000256" key="3">
    <source>
        <dbReference type="ARBA" id="ARBA00023163"/>
    </source>
</evidence>
<sequence length="229" mass="24988">MFVSLRRYPLSEQATEAMLRRIGSGDWPVGEKIPSETSLAAEFGVGRSTVREAVRELAGRGLLESRHGSGVYVIRTDPVEDWATTVRKAVISDVAEGRIAVEVEAARLAAAKRTDEDLAAITAAATRREALQNATPEEFVDADLAFHRAIAEAAHNTIITGLFDSLAERVREAMLDMLGLMRESDAQRPVDQHEHQEIADAIRAGDPEAAGRAARNHLAKILSYVRPEP</sequence>
<keyword evidence="1" id="KW-0805">Transcription regulation</keyword>
<organism evidence="5 6">
    <name type="scientific">Saccharopolyspora elongata</name>
    <dbReference type="NCBI Taxonomy" id="2530387"/>
    <lineage>
        <taxon>Bacteria</taxon>
        <taxon>Bacillati</taxon>
        <taxon>Actinomycetota</taxon>
        <taxon>Actinomycetes</taxon>
        <taxon>Pseudonocardiales</taxon>
        <taxon>Pseudonocardiaceae</taxon>
        <taxon>Saccharopolyspora</taxon>
    </lineage>
</organism>
<dbReference type="PRINTS" id="PR00035">
    <property type="entry name" value="HTHGNTR"/>
</dbReference>
<dbReference type="Proteomes" id="UP000294947">
    <property type="component" value="Unassembled WGS sequence"/>
</dbReference>
<keyword evidence="2" id="KW-0238">DNA-binding</keyword>
<dbReference type="SMART" id="SM00895">
    <property type="entry name" value="FCD"/>
    <property type="match status" value="1"/>
</dbReference>
<accession>A0A4R4Z5C6</accession>
<dbReference type="InterPro" id="IPR036388">
    <property type="entry name" value="WH-like_DNA-bd_sf"/>
</dbReference>
<dbReference type="GO" id="GO:0003677">
    <property type="term" value="F:DNA binding"/>
    <property type="evidence" value="ECO:0007669"/>
    <property type="project" value="UniProtKB-KW"/>
</dbReference>
<comment type="caution">
    <text evidence="5">The sequence shown here is derived from an EMBL/GenBank/DDBJ whole genome shotgun (WGS) entry which is preliminary data.</text>
</comment>
<evidence type="ECO:0000313" key="5">
    <source>
        <dbReference type="EMBL" id="TDD52189.1"/>
    </source>
</evidence>
<dbReference type="SMART" id="SM00345">
    <property type="entry name" value="HTH_GNTR"/>
    <property type="match status" value="1"/>
</dbReference>
<dbReference type="InterPro" id="IPR008920">
    <property type="entry name" value="TF_FadR/GntR_C"/>
</dbReference>
<dbReference type="CDD" id="cd07377">
    <property type="entry name" value="WHTH_GntR"/>
    <property type="match status" value="1"/>
</dbReference>
<keyword evidence="3" id="KW-0804">Transcription</keyword>
<feature type="domain" description="HTH gntR-type" evidence="4">
    <location>
        <begin position="8"/>
        <end position="76"/>
    </location>
</feature>
<dbReference type="Pfam" id="PF07729">
    <property type="entry name" value="FCD"/>
    <property type="match status" value="1"/>
</dbReference>
<proteinExistence type="predicted"/>
<evidence type="ECO:0000259" key="4">
    <source>
        <dbReference type="PROSITE" id="PS50949"/>
    </source>
</evidence>
<dbReference type="SUPFAM" id="SSF46785">
    <property type="entry name" value="Winged helix' DNA-binding domain"/>
    <property type="match status" value="1"/>
</dbReference>
<dbReference type="GO" id="GO:0003700">
    <property type="term" value="F:DNA-binding transcription factor activity"/>
    <property type="evidence" value="ECO:0007669"/>
    <property type="project" value="InterPro"/>
</dbReference>
<dbReference type="PROSITE" id="PS50949">
    <property type="entry name" value="HTH_GNTR"/>
    <property type="match status" value="1"/>
</dbReference>
<dbReference type="AlphaFoldDB" id="A0A4R4Z5C6"/>
<evidence type="ECO:0000256" key="1">
    <source>
        <dbReference type="ARBA" id="ARBA00023015"/>
    </source>
</evidence>
<dbReference type="Pfam" id="PF00392">
    <property type="entry name" value="GntR"/>
    <property type="match status" value="1"/>
</dbReference>
<dbReference type="Gene3D" id="1.20.120.530">
    <property type="entry name" value="GntR ligand-binding domain-like"/>
    <property type="match status" value="1"/>
</dbReference>
<name>A0A4R4Z5C6_9PSEU</name>
<evidence type="ECO:0000256" key="2">
    <source>
        <dbReference type="ARBA" id="ARBA00023125"/>
    </source>
</evidence>
<dbReference type="InterPro" id="IPR011711">
    <property type="entry name" value="GntR_C"/>
</dbReference>
<dbReference type="OrthoDB" id="3575876at2"/>
<gene>
    <name evidence="5" type="ORF">E1288_12450</name>
</gene>
<dbReference type="PANTHER" id="PTHR43537:SF47">
    <property type="entry name" value="REGULATORY PROTEIN GNTR HTH"/>
    <property type="match status" value="1"/>
</dbReference>
<protein>
    <submittedName>
        <fullName evidence="5">FadR family transcriptional regulator</fullName>
    </submittedName>
</protein>
<dbReference type="SUPFAM" id="SSF48008">
    <property type="entry name" value="GntR ligand-binding domain-like"/>
    <property type="match status" value="1"/>
</dbReference>
<reference evidence="5 6" key="1">
    <citation type="submission" date="2019-03" db="EMBL/GenBank/DDBJ databases">
        <title>Draft genome sequences of novel Actinobacteria.</title>
        <authorList>
            <person name="Sahin N."/>
            <person name="Ay H."/>
            <person name="Saygin H."/>
        </authorList>
    </citation>
    <scope>NUCLEOTIDE SEQUENCE [LARGE SCALE GENOMIC DNA]</scope>
    <source>
        <strain evidence="5 6">7K502</strain>
    </source>
</reference>
<dbReference type="EMBL" id="SMKW01000013">
    <property type="protein sequence ID" value="TDD52189.1"/>
    <property type="molecule type" value="Genomic_DNA"/>
</dbReference>
<dbReference type="Gene3D" id="1.10.10.10">
    <property type="entry name" value="Winged helix-like DNA-binding domain superfamily/Winged helix DNA-binding domain"/>
    <property type="match status" value="1"/>
</dbReference>
<dbReference type="InterPro" id="IPR000524">
    <property type="entry name" value="Tscrpt_reg_HTH_GntR"/>
</dbReference>
<dbReference type="InterPro" id="IPR036390">
    <property type="entry name" value="WH_DNA-bd_sf"/>
</dbReference>
<evidence type="ECO:0000313" key="6">
    <source>
        <dbReference type="Proteomes" id="UP000294947"/>
    </source>
</evidence>
<dbReference type="PANTHER" id="PTHR43537">
    <property type="entry name" value="TRANSCRIPTIONAL REGULATOR, GNTR FAMILY"/>
    <property type="match status" value="1"/>
</dbReference>
<keyword evidence="6" id="KW-1185">Reference proteome</keyword>